<organism evidence="6 7">
    <name type="scientific">Klebsormidium nitens</name>
    <name type="common">Green alga</name>
    <name type="synonym">Ulothrix nitens</name>
    <dbReference type="NCBI Taxonomy" id="105231"/>
    <lineage>
        <taxon>Eukaryota</taxon>
        <taxon>Viridiplantae</taxon>
        <taxon>Streptophyta</taxon>
        <taxon>Klebsormidiophyceae</taxon>
        <taxon>Klebsormidiales</taxon>
        <taxon>Klebsormidiaceae</taxon>
        <taxon>Klebsormidium</taxon>
    </lineage>
</organism>
<dbReference type="AlphaFoldDB" id="A0A0U9HKF3"/>
<dbReference type="EMBL" id="DF236955">
    <property type="protein sequence ID" value="GAQ77936.1"/>
    <property type="molecule type" value="Genomic_DNA"/>
</dbReference>
<evidence type="ECO:0000256" key="3">
    <source>
        <dbReference type="ARBA" id="ARBA00023136"/>
    </source>
</evidence>
<keyword evidence="3" id="KW-0472">Membrane</keyword>
<comment type="similarity">
    <text evidence="2">Belongs to the CYSTM1 family.</text>
</comment>
<feature type="compositionally biased region" description="Basic and acidic residues" evidence="4">
    <location>
        <begin position="39"/>
        <end position="49"/>
    </location>
</feature>
<comment type="subcellular location">
    <subcellularLocation>
        <location evidence="1">Membrane</location>
    </subcellularLocation>
</comment>
<feature type="region of interest" description="Disordered" evidence="4">
    <location>
        <begin position="1"/>
        <end position="146"/>
    </location>
</feature>
<feature type="compositionally biased region" description="Acidic residues" evidence="4">
    <location>
        <begin position="13"/>
        <end position="28"/>
    </location>
</feature>
<gene>
    <name evidence="6" type="ORF">KFL_000060010</name>
</gene>
<accession>A0A0U9HKF3</accession>
<reference evidence="6 7" key="1">
    <citation type="journal article" date="2014" name="Nat. Commun.">
        <title>Klebsormidium flaccidum genome reveals primary factors for plant terrestrial adaptation.</title>
        <authorList>
            <person name="Hori K."/>
            <person name="Maruyama F."/>
            <person name="Fujisawa T."/>
            <person name="Togashi T."/>
            <person name="Yamamoto N."/>
            <person name="Seo M."/>
            <person name="Sato S."/>
            <person name="Yamada T."/>
            <person name="Mori H."/>
            <person name="Tajima N."/>
            <person name="Moriyama T."/>
            <person name="Ikeuchi M."/>
            <person name="Watanabe M."/>
            <person name="Wada H."/>
            <person name="Kobayashi K."/>
            <person name="Saito M."/>
            <person name="Masuda T."/>
            <person name="Sasaki-Sekimoto Y."/>
            <person name="Mashiguchi K."/>
            <person name="Awai K."/>
            <person name="Shimojima M."/>
            <person name="Masuda S."/>
            <person name="Iwai M."/>
            <person name="Nobusawa T."/>
            <person name="Narise T."/>
            <person name="Kondo S."/>
            <person name="Saito H."/>
            <person name="Sato R."/>
            <person name="Murakawa M."/>
            <person name="Ihara Y."/>
            <person name="Oshima-Yamada Y."/>
            <person name="Ohtaka K."/>
            <person name="Satoh M."/>
            <person name="Sonobe K."/>
            <person name="Ishii M."/>
            <person name="Ohtani R."/>
            <person name="Kanamori-Sato M."/>
            <person name="Honoki R."/>
            <person name="Miyazaki D."/>
            <person name="Mochizuki H."/>
            <person name="Umetsu J."/>
            <person name="Higashi K."/>
            <person name="Shibata D."/>
            <person name="Kamiya Y."/>
            <person name="Sato N."/>
            <person name="Nakamura Y."/>
            <person name="Tabata S."/>
            <person name="Ida S."/>
            <person name="Kurokawa K."/>
            <person name="Ohta H."/>
        </authorList>
    </citation>
    <scope>NUCLEOTIDE SEQUENCE [LARGE SCALE GENOMIC DNA]</scope>
    <source>
        <strain evidence="6 7">NIES-2285</strain>
    </source>
</reference>
<dbReference type="Pfam" id="PF12734">
    <property type="entry name" value="CYSTM"/>
    <property type="match status" value="1"/>
</dbReference>
<evidence type="ECO:0000313" key="6">
    <source>
        <dbReference type="EMBL" id="GAQ77936.1"/>
    </source>
</evidence>
<dbReference type="InterPro" id="IPR028144">
    <property type="entry name" value="CYSTM_dom"/>
</dbReference>
<keyword evidence="7" id="KW-1185">Reference proteome</keyword>
<feature type="domain" description="Cysteine-rich transmembrane" evidence="5">
    <location>
        <begin position="217"/>
        <end position="240"/>
    </location>
</feature>
<evidence type="ECO:0000313" key="7">
    <source>
        <dbReference type="Proteomes" id="UP000054558"/>
    </source>
</evidence>
<protein>
    <recommendedName>
        <fullName evidence="5">Cysteine-rich transmembrane domain-containing protein</fullName>
    </recommendedName>
</protein>
<evidence type="ECO:0000256" key="1">
    <source>
        <dbReference type="ARBA" id="ARBA00004370"/>
    </source>
</evidence>
<evidence type="ECO:0000259" key="5">
    <source>
        <dbReference type="Pfam" id="PF12734"/>
    </source>
</evidence>
<dbReference type="Proteomes" id="UP000054558">
    <property type="component" value="Unassembled WGS sequence"/>
</dbReference>
<proteinExistence type="inferred from homology"/>
<feature type="compositionally biased region" description="Basic and acidic residues" evidence="4">
    <location>
        <begin position="75"/>
        <end position="106"/>
    </location>
</feature>
<evidence type="ECO:0000256" key="4">
    <source>
        <dbReference type="SAM" id="MobiDB-lite"/>
    </source>
</evidence>
<evidence type="ECO:0000256" key="2">
    <source>
        <dbReference type="ARBA" id="ARBA00009444"/>
    </source>
</evidence>
<name>A0A0U9HKF3_KLENI</name>
<sequence>MRRVKEKAKSSDEESSAEEEGAGNEAEEDFSRNRKKKRDTPEGPSEKGNRLKKNPISNGAKRVSKVMEKLLPTNKQKEKECDEGTADRGSNEGTKKDSEGKGETSRGEGNTEGSEGDPEGTSPQSGQNAEPGHILPQCQQSGQPNERPAAACFLPGYVSLPQNVPPNQCGNFFGGNGNAPLQQIAQPNQGGGLPRGTGLDAPAVHHVVKKLPKLTQAERGRDFWKSCLAAMCVCCTLEACGGGVRKNEESDD</sequence>